<dbReference type="Proteomes" id="UP000679992">
    <property type="component" value="Unassembled WGS sequence"/>
</dbReference>
<reference evidence="2 3" key="1">
    <citation type="submission" date="2021-03" db="EMBL/GenBank/DDBJ databases">
        <title>Antimicrobial resistance genes in bacteria isolated from Japanese honey, and their potential for conferring macrolide and lincosamide resistance in the American foulbrood pathogen Paenibacillus larvae.</title>
        <authorList>
            <person name="Okamoto M."/>
            <person name="Kumagai M."/>
            <person name="Kanamori H."/>
            <person name="Takamatsu D."/>
        </authorList>
    </citation>
    <scope>NUCLEOTIDE SEQUENCE [LARGE SCALE GENOMIC DNA]</scope>
    <source>
        <strain evidence="2 3">J42TS3</strain>
    </source>
</reference>
<dbReference type="Gene3D" id="3.40.50.1820">
    <property type="entry name" value="alpha/beta hydrolase"/>
    <property type="match status" value="1"/>
</dbReference>
<dbReference type="Pfam" id="PF00561">
    <property type="entry name" value="Abhydrolase_1"/>
    <property type="match status" value="1"/>
</dbReference>
<proteinExistence type="predicted"/>
<dbReference type="InterPro" id="IPR029058">
    <property type="entry name" value="AB_hydrolase_fold"/>
</dbReference>
<evidence type="ECO:0000259" key="1">
    <source>
        <dbReference type="Pfam" id="PF00561"/>
    </source>
</evidence>
<dbReference type="InterPro" id="IPR050266">
    <property type="entry name" value="AB_hydrolase_sf"/>
</dbReference>
<organism evidence="2 3">
    <name type="scientific">Paenibacillus vini</name>
    <dbReference type="NCBI Taxonomy" id="1476024"/>
    <lineage>
        <taxon>Bacteria</taxon>
        <taxon>Bacillati</taxon>
        <taxon>Bacillota</taxon>
        <taxon>Bacilli</taxon>
        <taxon>Bacillales</taxon>
        <taxon>Paenibacillaceae</taxon>
        <taxon>Paenibacillus</taxon>
    </lineage>
</organism>
<dbReference type="PANTHER" id="PTHR43798">
    <property type="entry name" value="MONOACYLGLYCEROL LIPASE"/>
    <property type="match status" value="1"/>
</dbReference>
<keyword evidence="3" id="KW-1185">Reference proteome</keyword>
<evidence type="ECO:0000313" key="2">
    <source>
        <dbReference type="EMBL" id="GIP52560.1"/>
    </source>
</evidence>
<dbReference type="SUPFAM" id="SSF53474">
    <property type="entry name" value="alpha/beta-Hydrolases"/>
    <property type="match status" value="1"/>
</dbReference>
<dbReference type="PANTHER" id="PTHR43798:SF33">
    <property type="entry name" value="HYDROLASE, PUTATIVE (AFU_ORTHOLOGUE AFUA_2G14860)-RELATED"/>
    <property type="match status" value="1"/>
</dbReference>
<dbReference type="EMBL" id="BOSL01000004">
    <property type="protein sequence ID" value="GIP52560.1"/>
    <property type="molecule type" value="Genomic_DNA"/>
</dbReference>
<dbReference type="PRINTS" id="PR00111">
    <property type="entry name" value="ABHYDROLASE"/>
</dbReference>
<name>A0ABQ4M9A2_9BACL</name>
<dbReference type="RefSeq" id="WP_213654326.1">
    <property type="nucleotide sequence ID" value="NZ_BOSL01000004.1"/>
</dbReference>
<sequence>MTSTRRNDLSVFKSVAGAGLFMNTYDKLMEYWPSPYETMEIQTEFGVCHVIVSGPEDGETVLMFHGMTSNSSMWYPTIEALRDFRVYCIDTPGDFGKSRVAKRISTLEDAVHWMDQVLDALGLAKTTFIGHSMGGWFCSNYATSRPERIERLILIAPVATFLPVPFLKFLIKVYPAMLWPKPDRIRRAWDWFCKKGYSLPPQVMDMVISAYTHGRSQLPVVPRVIEKEAWSGISAPVLFLVGDEEKIYDAENVLKCVRETLPDSEVVLINGAGHCLILEQKSSVNEAIRRFMIKARTYK</sequence>
<evidence type="ECO:0000313" key="3">
    <source>
        <dbReference type="Proteomes" id="UP000679992"/>
    </source>
</evidence>
<gene>
    <name evidence="2" type="primary">ybfK</name>
    <name evidence="2" type="ORF">J42TS3_15950</name>
</gene>
<dbReference type="InterPro" id="IPR000073">
    <property type="entry name" value="AB_hydrolase_1"/>
</dbReference>
<feature type="domain" description="AB hydrolase-1" evidence="1">
    <location>
        <begin position="60"/>
        <end position="161"/>
    </location>
</feature>
<protein>
    <submittedName>
        <fullName evidence="2">Carboxylesterase YbfK</fullName>
    </submittedName>
</protein>
<comment type="caution">
    <text evidence="2">The sequence shown here is derived from an EMBL/GenBank/DDBJ whole genome shotgun (WGS) entry which is preliminary data.</text>
</comment>
<accession>A0ABQ4M9A2</accession>